<sequence length="349" mass="39121">MGKSNRSINPADALRKKQRKRELKKNKEERKRARESVLAKKDVNKVKGEISRLEHLASSGQLSKQDQARLDNLKAEANKIEKAKKNAGSQLTGAQAAYLARMQEQERKHEGESRKLVYDPKSGKFVPAKKKDATSSKRTAADQSDGDEDETTGSESETDTSSDTSDTNSIGSIEGIETEEDENEEDQIPLPESEQKKEENKKKELTESDDEYEIPLPPGPPPPKPFASQVPPQAHGGRVPPPPPPLPSNYQQLQQQQQPYMAYPQYYYPQPHYPQPQHSQYQAAPVTYSSSPVKYDSQVKESNEAKEQPKKPVVATISAEPQLRDLQKELLGFVPVSVRRKQVKTNKNA</sequence>
<organism evidence="3 4">
    <name type="scientific">Rhizopus azygosporus</name>
    <name type="common">Rhizopus microsporus var. azygosporus</name>
    <dbReference type="NCBI Taxonomy" id="86630"/>
    <lineage>
        <taxon>Eukaryota</taxon>
        <taxon>Fungi</taxon>
        <taxon>Fungi incertae sedis</taxon>
        <taxon>Mucoromycota</taxon>
        <taxon>Mucoromycotina</taxon>
        <taxon>Mucoromycetes</taxon>
        <taxon>Mucorales</taxon>
        <taxon>Mucorineae</taxon>
        <taxon>Rhizopodaceae</taxon>
        <taxon>Rhizopus</taxon>
    </lineage>
</organism>
<dbReference type="OrthoDB" id="205569at2759"/>
<evidence type="ECO:0000313" key="4">
    <source>
        <dbReference type="Proteomes" id="UP000252139"/>
    </source>
</evidence>
<evidence type="ECO:0000313" key="3">
    <source>
        <dbReference type="EMBL" id="RCH88275.1"/>
    </source>
</evidence>
<feature type="region of interest" description="Disordered" evidence="1">
    <location>
        <begin position="1"/>
        <end position="36"/>
    </location>
</feature>
<dbReference type="Proteomes" id="UP000252139">
    <property type="component" value="Unassembled WGS sequence"/>
</dbReference>
<comment type="caution">
    <text evidence="3">The sequence shown here is derived from an EMBL/GenBank/DDBJ whole genome shotgun (WGS) entry which is preliminary data.</text>
</comment>
<evidence type="ECO:0000259" key="2">
    <source>
        <dbReference type="Pfam" id="PF09429"/>
    </source>
</evidence>
<evidence type="ECO:0000256" key="1">
    <source>
        <dbReference type="SAM" id="MobiDB-lite"/>
    </source>
</evidence>
<feature type="compositionally biased region" description="Low complexity" evidence="1">
    <location>
        <begin position="248"/>
        <end position="285"/>
    </location>
</feature>
<protein>
    <recommendedName>
        <fullName evidence="2">Wbp11/ELF5/Saf1 N-terminal domain-containing protein</fullName>
    </recommendedName>
</protein>
<dbReference type="InterPro" id="IPR019007">
    <property type="entry name" value="Wbp11/ELF5/Saf1_N"/>
</dbReference>
<proteinExistence type="predicted"/>
<feature type="compositionally biased region" description="Acidic residues" evidence="1">
    <location>
        <begin position="144"/>
        <end position="160"/>
    </location>
</feature>
<dbReference type="AlphaFoldDB" id="A0A367JEG7"/>
<dbReference type="GO" id="GO:0006396">
    <property type="term" value="P:RNA processing"/>
    <property type="evidence" value="ECO:0007669"/>
    <property type="project" value="InterPro"/>
</dbReference>
<dbReference type="EMBL" id="PJQL01001497">
    <property type="protein sequence ID" value="RCH88275.1"/>
    <property type="molecule type" value="Genomic_DNA"/>
</dbReference>
<feature type="compositionally biased region" description="Basic and acidic residues" evidence="1">
    <location>
        <begin position="103"/>
        <end position="122"/>
    </location>
</feature>
<dbReference type="STRING" id="86630.A0A367JEG7"/>
<feature type="compositionally biased region" description="Basic and acidic residues" evidence="1">
    <location>
        <begin position="25"/>
        <end position="36"/>
    </location>
</feature>
<gene>
    <name evidence="3" type="ORF">CU097_005257</name>
</gene>
<feature type="compositionally biased region" description="Pro residues" evidence="1">
    <location>
        <begin position="215"/>
        <end position="225"/>
    </location>
</feature>
<accession>A0A367JEG7</accession>
<feature type="compositionally biased region" description="Acidic residues" evidence="1">
    <location>
        <begin position="176"/>
        <end position="187"/>
    </location>
</feature>
<feature type="compositionally biased region" description="Basic and acidic residues" evidence="1">
    <location>
        <begin position="193"/>
        <end position="206"/>
    </location>
</feature>
<keyword evidence="4" id="KW-1185">Reference proteome</keyword>
<feature type="compositionally biased region" description="Low complexity" evidence="1">
    <location>
        <begin position="161"/>
        <end position="175"/>
    </location>
</feature>
<feature type="region of interest" description="Disordered" evidence="1">
    <location>
        <begin position="102"/>
        <end position="290"/>
    </location>
</feature>
<reference evidence="3 4" key="1">
    <citation type="journal article" date="2018" name="G3 (Bethesda)">
        <title>Phylogenetic and Phylogenomic Definition of Rhizopus Species.</title>
        <authorList>
            <person name="Gryganskyi A.P."/>
            <person name="Golan J."/>
            <person name="Dolatabadi S."/>
            <person name="Mondo S."/>
            <person name="Robb S."/>
            <person name="Idnurm A."/>
            <person name="Muszewska A."/>
            <person name="Steczkiewicz K."/>
            <person name="Masonjones S."/>
            <person name="Liao H.L."/>
            <person name="Gajdeczka M.T."/>
            <person name="Anike F."/>
            <person name="Vuek A."/>
            <person name="Anishchenko I.M."/>
            <person name="Voigt K."/>
            <person name="de Hoog G.S."/>
            <person name="Smith M.E."/>
            <person name="Heitman J."/>
            <person name="Vilgalys R."/>
            <person name="Stajich J.E."/>
        </authorList>
    </citation>
    <scope>NUCLEOTIDE SEQUENCE [LARGE SCALE GENOMIC DNA]</scope>
    <source>
        <strain evidence="3 4">CBS 357.93</strain>
    </source>
</reference>
<dbReference type="Pfam" id="PF09429">
    <property type="entry name" value="Wbp11"/>
    <property type="match status" value="1"/>
</dbReference>
<feature type="domain" description="Wbp11/ELF5/Saf1 N-terminal" evidence="2">
    <location>
        <begin position="6"/>
        <end position="82"/>
    </location>
</feature>
<name>A0A367JEG7_RHIAZ</name>